<evidence type="ECO:0000313" key="2">
    <source>
        <dbReference type="EMBL" id="MBY6278396.1"/>
    </source>
</evidence>
<reference evidence="2" key="1">
    <citation type="submission" date="2017-11" db="EMBL/GenBank/DDBJ databases">
        <title>Three new genomes from thermophilic consortium.</title>
        <authorList>
            <person name="Quaggio R."/>
            <person name="Amgarten D."/>
            <person name="Setubal J.C."/>
        </authorList>
    </citation>
    <scope>NUCLEOTIDE SEQUENCE</scope>
    <source>
        <strain evidence="2">ZCTH01-B2</strain>
    </source>
</reference>
<protein>
    <submittedName>
        <fullName evidence="2">Uncharacterized protein</fullName>
    </submittedName>
</protein>
<dbReference type="Proteomes" id="UP000732377">
    <property type="component" value="Unassembled WGS sequence"/>
</dbReference>
<dbReference type="AlphaFoldDB" id="A0A953IDU2"/>
<evidence type="ECO:0000313" key="3">
    <source>
        <dbReference type="Proteomes" id="UP000732377"/>
    </source>
</evidence>
<evidence type="ECO:0000256" key="1">
    <source>
        <dbReference type="SAM" id="MobiDB-lite"/>
    </source>
</evidence>
<feature type="region of interest" description="Disordered" evidence="1">
    <location>
        <begin position="60"/>
        <end position="90"/>
    </location>
</feature>
<proteinExistence type="predicted"/>
<organism evidence="2 3">
    <name type="scientific">Symbiobacterium thermophilum</name>
    <dbReference type="NCBI Taxonomy" id="2734"/>
    <lineage>
        <taxon>Bacteria</taxon>
        <taxon>Bacillati</taxon>
        <taxon>Bacillota</taxon>
        <taxon>Clostridia</taxon>
        <taxon>Eubacteriales</taxon>
        <taxon>Symbiobacteriaceae</taxon>
        <taxon>Symbiobacterium</taxon>
    </lineage>
</organism>
<name>A0A953IDU2_SYMTR</name>
<accession>A0A953IDU2</accession>
<dbReference type="EMBL" id="PIUK01000494">
    <property type="protein sequence ID" value="MBY6278396.1"/>
    <property type="molecule type" value="Genomic_DNA"/>
</dbReference>
<gene>
    <name evidence="2" type="ORF">CWE10_20055</name>
</gene>
<sequence length="90" mass="10062">MMMDVVIILGLLSTVLFRPTAVEIRRRELQYGYEVLGSALLRDPVSYCPPHDMEAVLPVPRERPDSHGARGCSEPQTPAQPTWSCGARLR</sequence>
<feature type="compositionally biased region" description="Polar residues" evidence="1">
    <location>
        <begin position="74"/>
        <end position="83"/>
    </location>
</feature>
<comment type="caution">
    <text evidence="2">The sequence shown here is derived from an EMBL/GenBank/DDBJ whole genome shotgun (WGS) entry which is preliminary data.</text>
</comment>